<protein>
    <submittedName>
        <fullName evidence="3">LPXTG cell wall anchor domain-containing protein</fullName>
    </submittedName>
</protein>
<accession>A0A844FWE9</accession>
<feature type="region of interest" description="Disordered" evidence="1">
    <location>
        <begin position="117"/>
        <end position="142"/>
    </location>
</feature>
<evidence type="ECO:0000256" key="1">
    <source>
        <dbReference type="SAM" id="MobiDB-lite"/>
    </source>
</evidence>
<dbReference type="Proteomes" id="UP000442619">
    <property type="component" value="Unassembled WGS sequence"/>
</dbReference>
<comment type="caution">
    <text evidence="3">The sequence shown here is derived from an EMBL/GenBank/DDBJ whole genome shotgun (WGS) entry which is preliminary data.</text>
</comment>
<gene>
    <name evidence="3" type="ORF">FYJ79_09040</name>
</gene>
<keyword evidence="4" id="KW-1185">Reference proteome</keyword>
<evidence type="ECO:0000313" key="3">
    <source>
        <dbReference type="EMBL" id="MST89712.1"/>
    </source>
</evidence>
<sequence>MNKIKKQLIIAFVLIMTIVLMKPVYGQTKPIEVEIPVHVDANEHVITITSLDAPLPANRTQVLKNETKSFTVKLYEPKTYHYTLIDRNGQRFTTVIFVWVDSENRLQATISATQDGEHKADITFEEPKKNQSTPPYKQPKTGDQTNINIYGYLLIISFVVIGMIVHTRKKNK</sequence>
<evidence type="ECO:0000313" key="4">
    <source>
        <dbReference type="Proteomes" id="UP000442619"/>
    </source>
</evidence>
<keyword evidence="2" id="KW-0812">Transmembrane</keyword>
<dbReference type="RefSeq" id="WP_154517198.1">
    <property type="nucleotide sequence ID" value="NZ_VUNM01000022.1"/>
</dbReference>
<evidence type="ECO:0000256" key="2">
    <source>
        <dbReference type="SAM" id="Phobius"/>
    </source>
</evidence>
<keyword evidence="2" id="KW-0472">Membrane</keyword>
<dbReference type="AlphaFoldDB" id="A0A844FWE9"/>
<feature type="compositionally biased region" description="Polar residues" evidence="1">
    <location>
        <begin position="130"/>
        <end position="142"/>
    </location>
</feature>
<reference evidence="3 4" key="1">
    <citation type="submission" date="2019-08" db="EMBL/GenBank/DDBJ databases">
        <title>In-depth cultivation of the pig gut microbiome towards novel bacterial diversity and tailored functional studies.</title>
        <authorList>
            <person name="Wylensek D."/>
            <person name="Hitch T.C.A."/>
            <person name="Clavel T."/>
        </authorList>
    </citation>
    <scope>NUCLEOTIDE SEQUENCE [LARGE SCALE GENOMIC DNA]</scope>
    <source>
        <strain evidence="3 4">CA-Schmier-601-WT-3</strain>
    </source>
</reference>
<feature type="compositionally biased region" description="Basic and acidic residues" evidence="1">
    <location>
        <begin position="117"/>
        <end position="129"/>
    </location>
</feature>
<proteinExistence type="predicted"/>
<name>A0A844FWE9_9FIRM</name>
<feature type="transmembrane region" description="Helical" evidence="2">
    <location>
        <begin position="149"/>
        <end position="167"/>
    </location>
</feature>
<organism evidence="3 4">
    <name type="scientific">Sharpea porci</name>
    <dbReference type="NCBI Taxonomy" id="2652286"/>
    <lineage>
        <taxon>Bacteria</taxon>
        <taxon>Bacillati</taxon>
        <taxon>Bacillota</taxon>
        <taxon>Erysipelotrichia</taxon>
        <taxon>Erysipelotrichales</taxon>
        <taxon>Coprobacillaceae</taxon>
        <taxon>Sharpea</taxon>
    </lineage>
</organism>
<dbReference type="EMBL" id="VUNM01000022">
    <property type="protein sequence ID" value="MST89712.1"/>
    <property type="molecule type" value="Genomic_DNA"/>
</dbReference>
<keyword evidence="2" id="KW-1133">Transmembrane helix</keyword>